<feature type="domain" description="Arm-like repeat" evidence="2">
    <location>
        <begin position="197"/>
        <end position="427"/>
    </location>
</feature>
<protein>
    <recommendedName>
        <fullName evidence="2">Arm-like repeat domain-containing protein</fullName>
    </recommendedName>
</protein>
<dbReference type="InterPro" id="IPR056251">
    <property type="entry name" value="Arm_rpt_dom"/>
</dbReference>
<feature type="non-terminal residue" evidence="3">
    <location>
        <position position="1"/>
    </location>
</feature>
<reference evidence="3" key="1">
    <citation type="journal article" date="2020" name="Fungal Divers.">
        <title>Resolving the Mortierellaceae phylogeny through synthesis of multi-gene phylogenetics and phylogenomics.</title>
        <authorList>
            <person name="Vandepol N."/>
            <person name="Liber J."/>
            <person name="Desiro A."/>
            <person name="Na H."/>
            <person name="Kennedy M."/>
            <person name="Barry K."/>
            <person name="Grigoriev I.V."/>
            <person name="Miller A.N."/>
            <person name="O'Donnell K."/>
            <person name="Stajich J.E."/>
            <person name="Bonito G."/>
        </authorList>
    </citation>
    <scope>NUCLEOTIDE SEQUENCE</scope>
    <source>
        <strain evidence="3">NRRL 28262</strain>
    </source>
</reference>
<proteinExistence type="predicted"/>
<sequence>MKALQDATPSEAFIMSDHPLEQLDPQVRGSDSPNSTVRIRTRDKFREILGFPKSKSKDLKSIESNQPLHSRPPSQKSTRPSSIISQVSNDPPCDNLSVVIPPVIEEVNPLSFPQPMPPNMAQVVTDIFPDNLPKPVIKAQPLRLQERIESTEQSVYCSSLLLQNSLMPTAVPGDYVASDAALCLQESALDKAEVDWLEEIKKDPMEQDHLRWLLTRMVEVFIEDTTKDSVKIAEIVTLGPVLQKEPYRKLLSSLIKDFDDAHILDVNILQGLVELVQSASSDHLVSDDLVRVLSILRVHLQRTHQQSTAHSYHLTLAVSKVLDVMADHKVQGLDSVLRHEPLSGVLSGINGGSDPYVIYQACYAFQALQYVPDDESVLQTVLRHSIGVTNGLVKVSTLFKLDLASVLDGLDRLQEPLRGIVEVASTVYEGQLKDLRQLIFEAPCRHDPFFQWGICQLLGEIAVSPVWAAVTRQQAITLLGQLFKVDRDWGHDESVKAWMLTIITKLNSTSDKTVNTIAFGLLQGIDQDKGALFQHPYPLMTHRPIPASSPILAKVQNIPSV</sequence>
<keyword evidence="4" id="KW-1185">Reference proteome</keyword>
<dbReference type="Pfam" id="PF23948">
    <property type="entry name" value="ARM_5"/>
    <property type="match status" value="1"/>
</dbReference>
<evidence type="ECO:0000259" key="2">
    <source>
        <dbReference type="Pfam" id="PF23948"/>
    </source>
</evidence>
<comment type="caution">
    <text evidence="3">The sequence shown here is derived from an EMBL/GenBank/DDBJ whole genome shotgun (WGS) entry which is preliminary data.</text>
</comment>
<evidence type="ECO:0000313" key="4">
    <source>
        <dbReference type="Proteomes" id="UP001194580"/>
    </source>
</evidence>
<feature type="compositionally biased region" description="Polar residues" evidence="1">
    <location>
        <begin position="62"/>
        <end position="89"/>
    </location>
</feature>
<dbReference type="Proteomes" id="UP001194580">
    <property type="component" value="Unassembled WGS sequence"/>
</dbReference>
<dbReference type="AlphaFoldDB" id="A0AAD4D4P4"/>
<feature type="region of interest" description="Disordered" evidence="1">
    <location>
        <begin position="1"/>
        <end position="90"/>
    </location>
</feature>
<accession>A0AAD4D4P4</accession>
<organism evidence="3 4">
    <name type="scientific">Linnemannia exigua</name>
    <dbReference type="NCBI Taxonomy" id="604196"/>
    <lineage>
        <taxon>Eukaryota</taxon>
        <taxon>Fungi</taxon>
        <taxon>Fungi incertae sedis</taxon>
        <taxon>Mucoromycota</taxon>
        <taxon>Mortierellomycotina</taxon>
        <taxon>Mortierellomycetes</taxon>
        <taxon>Mortierellales</taxon>
        <taxon>Mortierellaceae</taxon>
        <taxon>Linnemannia</taxon>
    </lineage>
</organism>
<feature type="compositionally biased region" description="Polar residues" evidence="1">
    <location>
        <begin position="29"/>
        <end position="38"/>
    </location>
</feature>
<gene>
    <name evidence="3" type="ORF">BGZ95_004806</name>
</gene>
<dbReference type="EMBL" id="JAAAIL010002239">
    <property type="protein sequence ID" value="KAG0259027.1"/>
    <property type="molecule type" value="Genomic_DNA"/>
</dbReference>
<name>A0AAD4D4P4_9FUNG</name>
<evidence type="ECO:0000313" key="3">
    <source>
        <dbReference type="EMBL" id="KAG0259027.1"/>
    </source>
</evidence>
<evidence type="ECO:0000256" key="1">
    <source>
        <dbReference type="SAM" id="MobiDB-lite"/>
    </source>
</evidence>